<accession>A0ABS9UPA2</accession>
<reference evidence="1" key="1">
    <citation type="submission" date="2022-03" db="EMBL/GenBank/DDBJ databases">
        <title>De novo assembled genomes of Belliella spp. (Cyclobacteriaceae) strains.</title>
        <authorList>
            <person name="Szabo A."/>
            <person name="Korponai K."/>
            <person name="Felfoldi T."/>
        </authorList>
    </citation>
    <scope>NUCLEOTIDE SEQUENCE</scope>
    <source>
        <strain evidence="1">DSM 107340</strain>
    </source>
</reference>
<keyword evidence="2" id="KW-1185">Reference proteome</keyword>
<organism evidence="1 2">
    <name type="scientific">Belliella calami</name>
    <dbReference type="NCBI Taxonomy" id="2923436"/>
    <lineage>
        <taxon>Bacteria</taxon>
        <taxon>Pseudomonadati</taxon>
        <taxon>Bacteroidota</taxon>
        <taxon>Cytophagia</taxon>
        <taxon>Cytophagales</taxon>
        <taxon>Cyclobacteriaceae</taxon>
        <taxon>Belliella</taxon>
    </lineage>
</organism>
<evidence type="ECO:0000313" key="1">
    <source>
        <dbReference type="EMBL" id="MCH7397990.1"/>
    </source>
</evidence>
<name>A0ABS9UPA2_9BACT</name>
<sequence>MKKLKYLSLLLVAFFIISKSYCQIEKDKSEKNLVDVPDWFSEREKEKIRKIEAMDTLGYHEHIQLSVSYAEIGSDSAKVEALIDSALRLNKVESIKTLNFIIEKQKNWRLSQKYSEIVKEKLRRYDFENF</sequence>
<comment type="caution">
    <text evidence="1">The sequence shown here is derived from an EMBL/GenBank/DDBJ whole genome shotgun (WGS) entry which is preliminary data.</text>
</comment>
<proteinExistence type="predicted"/>
<protein>
    <submittedName>
        <fullName evidence="1">Uncharacterized protein</fullName>
    </submittedName>
</protein>
<dbReference type="Proteomes" id="UP001165488">
    <property type="component" value="Unassembled WGS sequence"/>
</dbReference>
<evidence type="ECO:0000313" key="2">
    <source>
        <dbReference type="Proteomes" id="UP001165488"/>
    </source>
</evidence>
<dbReference type="EMBL" id="JAKZGS010000004">
    <property type="protein sequence ID" value="MCH7397990.1"/>
    <property type="molecule type" value="Genomic_DNA"/>
</dbReference>
<gene>
    <name evidence="1" type="ORF">MM236_08315</name>
</gene>
<dbReference type="RefSeq" id="WP_241274497.1">
    <property type="nucleotide sequence ID" value="NZ_JAKZGS010000004.1"/>
</dbReference>